<dbReference type="Gene3D" id="2.160.10.10">
    <property type="entry name" value="Hexapeptide repeat proteins"/>
    <property type="match status" value="1"/>
</dbReference>
<keyword evidence="10" id="KW-1185">Reference proteome</keyword>
<dbReference type="OrthoDB" id="1733332at2759"/>
<accession>A0A196SHA0</accession>
<protein>
    <recommendedName>
        <fullName evidence="3">mannose-1-phosphate guanylyltransferase</fullName>
        <ecNumber evidence="3">2.7.7.13</ecNumber>
    </recommendedName>
</protein>
<evidence type="ECO:0000256" key="6">
    <source>
        <dbReference type="ARBA" id="ARBA00023134"/>
    </source>
</evidence>
<dbReference type="GO" id="GO:0004475">
    <property type="term" value="F:mannose-1-phosphate guanylyltransferase (GTP) activity"/>
    <property type="evidence" value="ECO:0007669"/>
    <property type="project" value="UniProtKB-EC"/>
</dbReference>
<dbReference type="GO" id="GO:0009298">
    <property type="term" value="P:GDP-mannose biosynthetic process"/>
    <property type="evidence" value="ECO:0007669"/>
    <property type="project" value="UniProtKB-UniPathway"/>
</dbReference>
<evidence type="ECO:0000313" key="10">
    <source>
        <dbReference type="Proteomes" id="UP000078348"/>
    </source>
</evidence>
<evidence type="ECO:0000256" key="4">
    <source>
        <dbReference type="ARBA" id="ARBA00022679"/>
    </source>
</evidence>
<comment type="caution">
    <text evidence="9">The sequence shown here is derived from an EMBL/GenBank/DDBJ whole genome shotgun (WGS) entry which is preliminary data.</text>
</comment>
<dbReference type="GO" id="GO:0005525">
    <property type="term" value="F:GTP binding"/>
    <property type="evidence" value="ECO:0007669"/>
    <property type="project" value="UniProtKB-KW"/>
</dbReference>
<gene>
    <name evidence="9" type="ORF">AV274_1876</name>
</gene>
<keyword evidence="6" id="KW-0342">GTP-binding</keyword>
<dbReference type="InterPro" id="IPR005835">
    <property type="entry name" value="NTP_transferase_dom"/>
</dbReference>
<dbReference type="EC" id="2.7.7.13" evidence="3"/>
<comment type="pathway">
    <text evidence="1">Nucleotide-sugar biosynthesis; GDP-alpha-D-mannose biosynthesis; GDP-alpha-D-mannose from alpha-D-mannose 1-phosphate (GTP route): step 1/1.</text>
</comment>
<name>A0A196SHA0_BLAHN</name>
<dbReference type="InterPro" id="IPR050486">
    <property type="entry name" value="Mannose-1P_guanyltransferase"/>
</dbReference>
<organism evidence="9 10">
    <name type="scientific">Blastocystis sp. subtype 1 (strain ATCC 50177 / NandII)</name>
    <dbReference type="NCBI Taxonomy" id="478820"/>
    <lineage>
        <taxon>Eukaryota</taxon>
        <taxon>Sar</taxon>
        <taxon>Stramenopiles</taxon>
        <taxon>Bigyra</taxon>
        <taxon>Opalozoa</taxon>
        <taxon>Opalinata</taxon>
        <taxon>Blastocystidae</taxon>
        <taxon>Blastocystis</taxon>
    </lineage>
</organism>
<feature type="domain" description="Mannose-1-phosphate guanyltransferase C-terminal" evidence="8">
    <location>
        <begin position="263"/>
        <end position="359"/>
    </location>
</feature>
<dbReference type="UniPathway" id="UPA00126">
    <property type="reaction ID" value="UER00930"/>
</dbReference>
<evidence type="ECO:0000256" key="2">
    <source>
        <dbReference type="ARBA" id="ARBA00007274"/>
    </source>
</evidence>
<dbReference type="EMBL" id="LXWW01000084">
    <property type="protein sequence ID" value="OAO16403.1"/>
    <property type="molecule type" value="Genomic_DNA"/>
</dbReference>
<evidence type="ECO:0000313" key="9">
    <source>
        <dbReference type="EMBL" id="OAO16403.1"/>
    </source>
</evidence>
<evidence type="ECO:0000256" key="1">
    <source>
        <dbReference type="ARBA" id="ARBA00004823"/>
    </source>
</evidence>
<keyword evidence="4 9" id="KW-0808">Transferase</keyword>
<evidence type="ECO:0000259" key="7">
    <source>
        <dbReference type="Pfam" id="PF00483"/>
    </source>
</evidence>
<feature type="domain" description="Nucleotidyl transferase" evidence="7">
    <location>
        <begin position="2"/>
        <end position="240"/>
    </location>
</feature>
<dbReference type="Pfam" id="PF00483">
    <property type="entry name" value="NTP_transferase"/>
    <property type="match status" value="1"/>
</dbReference>
<dbReference type="SUPFAM" id="SSF53448">
    <property type="entry name" value="Nucleotide-diphospho-sugar transferases"/>
    <property type="match status" value="1"/>
</dbReference>
<proteinExistence type="inferred from homology"/>
<comment type="similarity">
    <text evidence="2">Belongs to the transferase hexapeptide repeat family.</text>
</comment>
<dbReference type="AlphaFoldDB" id="A0A196SHA0"/>
<dbReference type="Pfam" id="PF25087">
    <property type="entry name" value="GMPPB_C"/>
    <property type="match status" value="1"/>
</dbReference>
<evidence type="ECO:0000259" key="8">
    <source>
        <dbReference type="Pfam" id="PF25087"/>
    </source>
</evidence>
<dbReference type="InterPro" id="IPR056729">
    <property type="entry name" value="GMPPB_C"/>
</dbReference>
<sequence length="359" mass="39761">MKALILVGGFGTRLRPFTFTKAKPLVEFCNLQGQIVSFTSRPIVFHQLRALSEIGVKQVILAVSYMPQQMVDAIPFIKENYGIDIIISVEDIPMGTAGPIALARKYLEDEDVFFVFNSDVSCTYPLKKLLEFHKKHGKEGTIAVTTVTDPSKYGVVVADETGLIDRFVEKPKEYVGNHINAGIYVFTPSILKRIPSKPTSIERDIFPIMAKDKELYSIVLDGFWMDIGQPKDFVAGTALYLDFIRQTKEEVNDSKFATGEGFQGNVLLHSSAQIGAGCTIGPNVVIGEGVRVGDHCVIQNSTIMSRSVIDEDCVIEESIVGWHNHVNKGARLLRTYTGDDVTVKSNVSLEDYHIAPNKK</sequence>
<dbReference type="InterPro" id="IPR045233">
    <property type="entry name" value="GMPPB_N"/>
</dbReference>
<keyword evidence="5" id="KW-0547">Nucleotide-binding</keyword>
<dbReference type="InterPro" id="IPR029044">
    <property type="entry name" value="Nucleotide-diphossugar_trans"/>
</dbReference>
<dbReference type="Proteomes" id="UP000078348">
    <property type="component" value="Unassembled WGS sequence"/>
</dbReference>
<dbReference type="PANTHER" id="PTHR22572">
    <property type="entry name" value="SUGAR-1-PHOSPHATE GUANYL TRANSFERASE"/>
    <property type="match status" value="1"/>
</dbReference>
<evidence type="ECO:0000256" key="3">
    <source>
        <dbReference type="ARBA" id="ARBA00012387"/>
    </source>
</evidence>
<evidence type="ECO:0000256" key="5">
    <source>
        <dbReference type="ARBA" id="ARBA00022741"/>
    </source>
</evidence>
<dbReference type="STRING" id="478820.A0A196SHA0"/>
<dbReference type="FunFam" id="3.90.550.10:FF:000013">
    <property type="entry name" value="mannose-1-phosphate guanyltransferase beta"/>
    <property type="match status" value="1"/>
</dbReference>
<dbReference type="Gene3D" id="3.90.550.10">
    <property type="entry name" value="Spore Coat Polysaccharide Biosynthesis Protein SpsA, Chain A"/>
    <property type="match status" value="1"/>
</dbReference>
<reference evidence="9 10" key="1">
    <citation type="submission" date="2016-05" db="EMBL/GenBank/DDBJ databases">
        <title>Nuclear genome of Blastocystis sp. subtype 1 NandII.</title>
        <authorList>
            <person name="Gentekaki E."/>
            <person name="Curtis B."/>
            <person name="Stairs C."/>
            <person name="Eme L."/>
            <person name="Herman E."/>
            <person name="Klimes V."/>
            <person name="Arias M.C."/>
            <person name="Elias M."/>
            <person name="Hilliou F."/>
            <person name="Klute M."/>
            <person name="Malik S.-B."/>
            <person name="Pightling A."/>
            <person name="Rachubinski R."/>
            <person name="Salas D."/>
            <person name="Schlacht A."/>
            <person name="Suga H."/>
            <person name="Archibald J."/>
            <person name="Ball S.G."/>
            <person name="Clark G."/>
            <person name="Dacks J."/>
            <person name="Van Der Giezen M."/>
            <person name="Tsaousis A."/>
            <person name="Roger A."/>
        </authorList>
    </citation>
    <scope>NUCLEOTIDE SEQUENCE [LARGE SCALE GENOMIC DNA]</scope>
    <source>
        <strain evidence="10">ATCC 50177 / NandII</strain>
    </source>
</reference>
<dbReference type="CDD" id="cd06425">
    <property type="entry name" value="M1P_guanylylT_B_like_N"/>
    <property type="match status" value="1"/>
</dbReference>